<dbReference type="RefSeq" id="WP_070248873.1">
    <property type="nucleotide sequence ID" value="NZ_LROM01000087.1"/>
</dbReference>
<dbReference type="Proteomes" id="UP000175989">
    <property type="component" value="Unassembled WGS sequence"/>
</dbReference>
<dbReference type="EMBL" id="LROM01000087">
    <property type="protein sequence ID" value="OEZ99673.1"/>
    <property type="molecule type" value="Genomic_DNA"/>
</dbReference>
<evidence type="ECO:0000313" key="1">
    <source>
        <dbReference type="EMBL" id="OEZ99673.1"/>
    </source>
</evidence>
<protein>
    <submittedName>
        <fullName evidence="1">Gluconate 2-dehydrogenase flavoprotein</fullName>
        <ecNumber evidence="1">1.1.99.3</ecNumber>
    </submittedName>
</protein>
<dbReference type="PATRIC" id="fig|762836.4.peg.2798"/>
<dbReference type="AlphaFoldDB" id="A0A1E7WKW4"/>
<dbReference type="OrthoDB" id="9787779at2"/>
<keyword evidence="2" id="KW-1185">Reference proteome</keyword>
<gene>
    <name evidence="1" type="ORF">DUPY_27180</name>
</gene>
<proteinExistence type="predicted"/>
<sequence>MTAWKAIGFTGAYTDPYGVRMGTCNLCGFCEGFGCRAFKASPQTTILPILRGRANPAAATATGQP</sequence>
<comment type="caution">
    <text evidence="1">The sequence shown here is derived from an EMBL/GenBank/DDBJ whole genome shotgun (WGS) entry which is preliminary data.</text>
</comment>
<reference evidence="2" key="1">
    <citation type="journal article" date="2016" name="Front. Microbiol.">
        <title>Molecular Keys to the Janthinobacterium and Duganella spp. Interaction with the Plant Pathogen Fusarium graminearum.</title>
        <authorList>
            <person name="Haack F.S."/>
            <person name="Poehlein A."/>
            <person name="Kroger C."/>
            <person name="Voigt C.A."/>
            <person name="Piepenbring M."/>
            <person name="Bode H.B."/>
            <person name="Daniel R."/>
            <person name="Schafer W."/>
            <person name="Streit W.R."/>
        </authorList>
    </citation>
    <scope>NUCLEOTIDE SEQUENCE [LARGE SCALE GENOMIC DNA]</scope>
    <source>
        <strain evidence="2">T54</strain>
    </source>
</reference>
<keyword evidence="1" id="KW-0560">Oxidoreductase</keyword>
<evidence type="ECO:0000313" key="2">
    <source>
        <dbReference type="Proteomes" id="UP000175989"/>
    </source>
</evidence>
<accession>A0A1E7WKW4</accession>
<name>A0A1E7WKW4_9BURK</name>
<dbReference type="EC" id="1.1.99.3" evidence="1"/>
<dbReference type="GO" id="GO:0033717">
    <property type="term" value="F:gluconate 2-dehydrogenase (acceptor) activity"/>
    <property type="evidence" value="ECO:0007669"/>
    <property type="project" value="UniProtKB-EC"/>
</dbReference>
<organism evidence="1 2">
    <name type="scientific">Duganella phyllosphaerae</name>
    <dbReference type="NCBI Taxonomy" id="762836"/>
    <lineage>
        <taxon>Bacteria</taxon>
        <taxon>Pseudomonadati</taxon>
        <taxon>Pseudomonadota</taxon>
        <taxon>Betaproteobacteria</taxon>
        <taxon>Burkholderiales</taxon>
        <taxon>Oxalobacteraceae</taxon>
        <taxon>Telluria group</taxon>
        <taxon>Duganella</taxon>
    </lineage>
</organism>